<protein>
    <submittedName>
        <fullName evidence="1">WD-repeat protein</fullName>
    </submittedName>
</protein>
<dbReference type="Pfam" id="PF14516">
    <property type="entry name" value="AAA_35"/>
    <property type="match status" value="1"/>
</dbReference>
<gene>
    <name evidence="1" type="ordered locus">sce0230</name>
</gene>
<evidence type="ECO:0000313" key="1">
    <source>
        <dbReference type="EMBL" id="CAN90387.1"/>
    </source>
</evidence>
<dbReference type="InterPro" id="IPR027417">
    <property type="entry name" value="P-loop_NTPase"/>
</dbReference>
<proteinExistence type="predicted"/>
<dbReference type="eggNOG" id="COG1672">
    <property type="taxonomic scope" value="Bacteria"/>
</dbReference>
<evidence type="ECO:0000313" key="2">
    <source>
        <dbReference type="Proteomes" id="UP000002139"/>
    </source>
</evidence>
<dbReference type="EMBL" id="AM746676">
    <property type="protein sequence ID" value="CAN90387.1"/>
    <property type="molecule type" value="Genomic_DNA"/>
</dbReference>
<accession>A9GM92</accession>
<name>A9GM92_SORC5</name>
<sequence length="888" mass="96497">MSPPDDTRQLQPIKVGGTVPDLAIYITRPEDEEVHDLLAAGTYCNILTSRQMGKSSLVHRVMQRLQAAGIRVVSVDLSALGGNQLKDGTAWYRALLLKMALSMGASRPFKAWWSERPAEEAMGARFQAFVEAFFLADPTSIVVVFDEVDVTQGLGFTDDLFLTIRSLHNERASRPELDRLTFCLVGVLTADELIKRSTSTPYNVGSTIRLTDFSRERCDLTPLDAYLAGHELPGAAVVDEILAWTSGQPFLTIALCEKAARARSADVEAFALAEINDPTTFKVHFNRIEQIVRERIAGSSHARSRYLTMLKRKSVPGVPERDEEALLLAGLVHRNADGSLRLRNRIYGLRFDERWVREILPAPPVPRWVWGLLAAIVVAGAGTGGVMWMLNRERTAREAIERQDKARRGAEEIQKATDDDKASAIWSSLQADGLAGDGSPAREAARAYWDRRGRELDKLAEQLGAAACSEEAGVVRAFAAARRGEEILAPSVPDVAATLWLPAQLNEGTEEERCKERRAEACDRLELSDGMLTASCSGKLVVFRPDRAPLSITGSGTGRARLRPDGSWSIGAVDDALLINRGEGAVTNRGEGAVTNRGEGAVTLPVCPAKGARDARRSTHVISLEIKPSGDGAMIAYVCSDGTYGRQSIARLDAWFEGLTKGNKSPPAEGGYGARAAAWLGDELLIATAGREGRVKVNGGPGLRLPFVHALASFAGNPRLVAFGTGSFVERETVTVPILGVLARSADHLAIQQQWPLTLCNAPSCFVRAVAGVDEDHVAGLLVDAVGGPSPSRTWLVLVREGQPDVTLLDESPVDVAVGAWQTQVVAAVPLVGRMRLHAWERSTDRSWEAAQRRIGLTIRYGESARIERFDEVGPQRVRRFEDLFPGP</sequence>
<dbReference type="Gene3D" id="3.40.50.300">
    <property type="entry name" value="P-loop containing nucleotide triphosphate hydrolases"/>
    <property type="match status" value="1"/>
</dbReference>
<dbReference type="AlphaFoldDB" id="A9GM92"/>
<dbReference type="RefSeq" id="WP_012232865.1">
    <property type="nucleotide sequence ID" value="NC_010162.1"/>
</dbReference>
<dbReference type="KEGG" id="scl:sce0230"/>
<dbReference type="SUPFAM" id="SSF52540">
    <property type="entry name" value="P-loop containing nucleoside triphosphate hydrolases"/>
    <property type="match status" value="1"/>
</dbReference>
<dbReference type="HOGENOM" id="CLU_324883_0_0_7"/>
<dbReference type="BioCyc" id="SCEL448385:SCE_RS01190-MONOMER"/>
<reference evidence="1 2" key="1">
    <citation type="journal article" date="2007" name="Nat. Biotechnol.">
        <title>Complete genome sequence of the myxobacterium Sorangium cellulosum.</title>
        <authorList>
            <person name="Schneiker S."/>
            <person name="Perlova O."/>
            <person name="Kaiser O."/>
            <person name="Gerth K."/>
            <person name="Alici A."/>
            <person name="Altmeyer M.O."/>
            <person name="Bartels D."/>
            <person name="Bekel T."/>
            <person name="Beyer S."/>
            <person name="Bode E."/>
            <person name="Bode H.B."/>
            <person name="Bolten C.J."/>
            <person name="Choudhuri J.V."/>
            <person name="Doss S."/>
            <person name="Elnakady Y.A."/>
            <person name="Frank B."/>
            <person name="Gaigalat L."/>
            <person name="Goesmann A."/>
            <person name="Groeger C."/>
            <person name="Gross F."/>
            <person name="Jelsbak L."/>
            <person name="Jelsbak L."/>
            <person name="Kalinowski J."/>
            <person name="Kegler C."/>
            <person name="Knauber T."/>
            <person name="Konietzny S."/>
            <person name="Kopp M."/>
            <person name="Krause L."/>
            <person name="Krug D."/>
            <person name="Linke B."/>
            <person name="Mahmud T."/>
            <person name="Martinez-Arias R."/>
            <person name="McHardy A.C."/>
            <person name="Merai M."/>
            <person name="Meyer F."/>
            <person name="Mormann S."/>
            <person name="Munoz-Dorado J."/>
            <person name="Perez J."/>
            <person name="Pradella S."/>
            <person name="Rachid S."/>
            <person name="Raddatz G."/>
            <person name="Rosenau F."/>
            <person name="Rueckert C."/>
            <person name="Sasse F."/>
            <person name="Scharfe M."/>
            <person name="Schuster S.C."/>
            <person name="Suen G."/>
            <person name="Treuner-Lange A."/>
            <person name="Velicer G.J."/>
            <person name="Vorholter F.-J."/>
            <person name="Weissman K.J."/>
            <person name="Welch R.D."/>
            <person name="Wenzel S.C."/>
            <person name="Whitworth D.E."/>
            <person name="Wilhelm S."/>
            <person name="Wittmann C."/>
            <person name="Bloecker H."/>
            <person name="Puehler A."/>
            <person name="Mueller R."/>
        </authorList>
    </citation>
    <scope>NUCLEOTIDE SEQUENCE [LARGE SCALE GENOMIC DNA]</scope>
    <source>
        <strain evidence="2">So ce56</strain>
    </source>
</reference>
<organism evidence="1 2">
    <name type="scientific">Sorangium cellulosum (strain So ce56)</name>
    <name type="common">Polyangium cellulosum (strain So ce56)</name>
    <dbReference type="NCBI Taxonomy" id="448385"/>
    <lineage>
        <taxon>Bacteria</taxon>
        <taxon>Pseudomonadati</taxon>
        <taxon>Myxococcota</taxon>
        <taxon>Polyangia</taxon>
        <taxon>Polyangiales</taxon>
        <taxon>Polyangiaceae</taxon>
        <taxon>Sorangium</taxon>
    </lineage>
</organism>
<dbReference type="Proteomes" id="UP000002139">
    <property type="component" value="Chromosome"/>
</dbReference>
<dbReference type="OrthoDB" id="9765809at2"/>
<keyword evidence="2" id="KW-1185">Reference proteome</keyword>
<dbReference type="STRING" id="448385.sce0230"/>